<dbReference type="PANTHER" id="PTHR46686:SF2">
    <property type="entry name" value="GLYCOSYLTRANSFERASE"/>
    <property type="match status" value="1"/>
</dbReference>
<dbReference type="Proteomes" id="UP001604277">
    <property type="component" value="Unassembled WGS sequence"/>
</dbReference>
<reference evidence="2" key="1">
    <citation type="submission" date="2024-07" db="EMBL/GenBank/DDBJ databases">
        <title>Two chromosome-level genome assemblies of Korean endemic species Abeliophyllum distichum and Forsythia ovata (Oleaceae).</title>
        <authorList>
            <person name="Jang H."/>
        </authorList>
    </citation>
    <scope>NUCLEOTIDE SEQUENCE [LARGE SCALE GENOMIC DNA]</scope>
</reference>
<gene>
    <name evidence="1" type="ORF">Fot_48530</name>
</gene>
<organism evidence="1 2">
    <name type="scientific">Forsythia ovata</name>
    <dbReference type="NCBI Taxonomy" id="205694"/>
    <lineage>
        <taxon>Eukaryota</taxon>
        <taxon>Viridiplantae</taxon>
        <taxon>Streptophyta</taxon>
        <taxon>Embryophyta</taxon>
        <taxon>Tracheophyta</taxon>
        <taxon>Spermatophyta</taxon>
        <taxon>Magnoliopsida</taxon>
        <taxon>eudicotyledons</taxon>
        <taxon>Gunneridae</taxon>
        <taxon>Pentapetalae</taxon>
        <taxon>asterids</taxon>
        <taxon>lamiids</taxon>
        <taxon>Lamiales</taxon>
        <taxon>Oleaceae</taxon>
        <taxon>Forsythieae</taxon>
        <taxon>Forsythia</taxon>
    </lineage>
</organism>
<comment type="caution">
    <text evidence="1">The sequence shown here is derived from an EMBL/GenBank/DDBJ whole genome shotgun (WGS) entry which is preliminary data.</text>
</comment>
<protein>
    <submittedName>
        <fullName evidence="1">UDP-Glycosyltransferase superfamily protein</fullName>
    </submittedName>
</protein>
<dbReference type="PANTHER" id="PTHR46686">
    <property type="entry name" value="GLYCOSYLTRANSFERASE"/>
    <property type="match status" value="1"/>
</dbReference>
<sequence length="131" mass="14982">MVPKVAATWHGIWHEILHSKLFQDLLVKPKEQFPAGQITDLQEAMLWLLDEIRFFSSYTQYLCISNSAGEVLRNIYQLPQRNVHVILKSMELMKTNFVHDSKARVDFGRKQGIPSNTSLVGWLETGASPSL</sequence>
<dbReference type="EMBL" id="JBFOLJ010000015">
    <property type="protein sequence ID" value="KAL2472794.1"/>
    <property type="molecule type" value="Genomic_DNA"/>
</dbReference>
<dbReference type="AlphaFoldDB" id="A0ABD1QCK6"/>
<name>A0ABD1QCK6_9LAMI</name>
<evidence type="ECO:0000313" key="1">
    <source>
        <dbReference type="EMBL" id="KAL2472794.1"/>
    </source>
</evidence>
<proteinExistence type="predicted"/>
<evidence type="ECO:0000313" key="2">
    <source>
        <dbReference type="Proteomes" id="UP001604277"/>
    </source>
</evidence>
<keyword evidence="2" id="KW-1185">Reference proteome</keyword>
<accession>A0ABD1QCK6</accession>